<dbReference type="KEGG" id="oai:OLEAN_C34410"/>
<dbReference type="HOGENOM" id="CLU_2771829_0_0_6"/>
<keyword evidence="2" id="KW-1185">Reference proteome</keyword>
<dbReference type="EMBL" id="FO203512">
    <property type="protein sequence ID" value="CCK77617.1"/>
    <property type="molecule type" value="Genomic_DNA"/>
</dbReference>
<accession>R4YRA9</accession>
<organism evidence="1 2">
    <name type="scientific">Oleispira antarctica RB-8</name>
    <dbReference type="NCBI Taxonomy" id="698738"/>
    <lineage>
        <taxon>Bacteria</taxon>
        <taxon>Pseudomonadati</taxon>
        <taxon>Pseudomonadota</taxon>
        <taxon>Gammaproteobacteria</taxon>
        <taxon>Oceanospirillales</taxon>
        <taxon>Oceanospirillaceae</taxon>
        <taxon>Oleispira</taxon>
    </lineage>
</organism>
<dbReference type="Proteomes" id="UP000032749">
    <property type="component" value="Chromosome"/>
</dbReference>
<evidence type="ECO:0000313" key="2">
    <source>
        <dbReference type="Proteomes" id="UP000032749"/>
    </source>
</evidence>
<evidence type="ECO:0000313" key="1">
    <source>
        <dbReference type="EMBL" id="CCK77617.1"/>
    </source>
</evidence>
<reference evidence="1 2" key="1">
    <citation type="journal article" date="2013" name="Nat. Commun.">
        <title>Genome sequence and functional genomic analysis of the oil-degrading bacterium Oleispira antarctica.</title>
        <authorList>
            <person name="Kube M."/>
            <person name="Chernikova T.N."/>
            <person name="Al-Ramahi Y."/>
            <person name="Beloqui A."/>
            <person name="Lopez-Cortez N."/>
            <person name="Guazzaroni M.E."/>
            <person name="Heipieper H.J."/>
            <person name="Klages S."/>
            <person name="Kotsyurbenko O.R."/>
            <person name="Langer I."/>
            <person name="Nechitaylo T.Y."/>
            <person name="Lunsdorf H."/>
            <person name="Fernandez M."/>
            <person name="Juarez S."/>
            <person name="Ciordia S."/>
            <person name="Singer A."/>
            <person name="Kagan O."/>
            <person name="Egorova O."/>
            <person name="Petit P.A."/>
            <person name="Stogios P."/>
            <person name="Kim Y."/>
            <person name="Tchigvintsev A."/>
            <person name="Flick R."/>
            <person name="Denaro R."/>
            <person name="Genovese M."/>
            <person name="Albar J.P."/>
            <person name="Reva O.N."/>
            <person name="Martinez-Gomariz M."/>
            <person name="Tran H."/>
            <person name="Ferrer M."/>
            <person name="Savchenko A."/>
            <person name="Yakunin A.F."/>
            <person name="Yakimov M.M."/>
            <person name="Golyshina O.V."/>
            <person name="Reinhardt R."/>
            <person name="Golyshin P.N."/>
        </authorList>
    </citation>
    <scope>NUCLEOTIDE SEQUENCE [LARGE SCALE GENOMIC DNA]</scope>
</reference>
<name>R4YRA9_OLEAN</name>
<sequence length="69" mass="7688">MPEASTLGRFRNKLIEHGLWDKLLGEINNQLEEKNIIMTKGRINIIDATPIEAAQSVSGKGKMASKKRP</sequence>
<gene>
    <name evidence="1" type="ORF">OLEAN_C34410</name>
</gene>
<dbReference type="STRING" id="698738.OLEAN_C34410"/>
<dbReference type="AlphaFoldDB" id="R4YRA9"/>
<protein>
    <submittedName>
        <fullName evidence="1">Transposase, probable</fullName>
    </submittedName>
</protein>
<proteinExistence type="predicted"/>